<comment type="caution">
    <text evidence="1">The sequence shown here is derived from an EMBL/GenBank/DDBJ whole genome shotgun (WGS) entry which is preliminary data.</text>
</comment>
<organism evidence="1 2">
    <name type="scientific">Caerostris extrusa</name>
    <name type="common">Bark spider</name>
    <name type="synonym">Caerostris bankana</name>
    <dbReference type="NCBI Taxonomy" id="172846"/>
    <lineage>
        <taxon>Eukaryota</taxon>
        <taxon>Metazoa</taxon>
        <taxon>Ecdysozoa</taxon>
        <taxon>Arthropoda</taxon>
        <taxon>Chelicerata</taxon>
        <taxon>Arachnida</taxon>
        <taxon>Araneae</taxon>
        <taxon>Araneomorphae</taxon>
        <taxon>Entelegynae</taxon>
        <taxon>Araneoidea</taxon>
        <taxon>Araneidae</taxon>
        <taxon>Caerostris</taxon>
    </lineage>
</organism>
<protein>
    <submittedName>
        <fullName evidence="1">Uncharacterized protein</fullName>
    </submittedName>
</protein>
<name>A0AAV4XQI4_CAEEX</name>
<evidence type="ECO:0000313" key="1">
    <source>
        <dbReference type="EMBL" id="GIY96984.1"/>
    </source>
</evidence>
<dbReference type="AlphaFoldDB" id="A0AAV4XQI4"/>
<sequence>MLGVRIPGPLSPPLIDATIRKTPACIDADGERRGRRVGWTASSGAPGQELIVREYLQPMGFVGSNLDIEKNFHLDIIIRLTMDIKTPGWTHDKVLLYGILEYF</sequence>
<reference evidence="1 2" key="1">
    <citation type="submission" date="2021-06" db="EMBL/GenBank/DDBJ databases">
        <title>Caerostris extrusa draft genome.</title>
        <authorList>
            <person name="Kono N."/>
            <person name="Arakawa K."/>
        </authorList>
    </citation>
    <scope>NUCLEOTIDE SEQUENCE [LARGE SCALE GENOMIC DNA]</scope>
</reference>
<keyword evidence="2" id="KW-1185">Reference proteome</keyword>
<proteinExistence type="predicted"/>
<dbReference type="Proteomes" id="UP001054945">
    <property type="component" value="Unassembled WGS sequence"/>
</dbReference>
<accession>A0AAV4XQI4</accession>
<evidence type="ECO:0000313" key="2">
    <source>
        <dbReference type="Proteomes" id="UP001054945"/>
    </source>
</evidence>
<dbReference type="EMBL" id="BPLR01018108">
    <property type="protein sequence ID" value="GIY96984.1"/>
    <property type="molecule type" value="Genomic_DNA"/>
</dbReference>
<gene>
    <name evidence="1" type="ORF">CEXT_348831</name>
</gene>